<feature type="transmembrane region" description="Helical" evidence="1">
    <location>
        <begin position="122"/>
        <end position="142"/>
    </location>
</feature>
<keyword evidence="1" id="KW-1133">Transmembrane helix</keyword>
<dbReference type="EMBL" id="CP061172">
    <property type="protein sequence ID" value="QNR65029.1"/>
    <property type="molecule type" value="Genomic_DNA"/>
</dbReference>
<accession>A0A7H0Y1S1</accession>
<proteinExistence type="predicted"/>
<feature type="transmembrane region" description="Helical" evidence="1">
    <location>
        <begin position="70"/>
        <end position="93"/>
    </location>
</feature>
<evidence type="ECO:0000313" key="3">
    <source>
        <dbReference type="Proteomes" id="UP000516384"/>
    </source>
</evidence>
<gene>
    <name evidence="2" type="ORF">IAQ67_13930</name>
</gene>
<organism evidence="2 3">
    <name type="scientific">Paenibacillus peoriae</name>
    <dbReference type="NCBI Taxonomy" id="59893"/>
    <lineage>
        <taxon>Bacteria</taxon>
        <taxon>Bacillati</taxon>
        <taxon>Bacillota</taxon>
        <taxon>Bacilli</taxon>
        <taxon>Bacillales</taxon>
        <taxon>Paenibacillaceae</taxon>
        <taxon>Paenibacillus</taxon>
    </lineage>
</organism>
<protein>
    <submittedName>
        <fullName evidence="2">Uncharacterized protein</fullName>
    </submittedName>
</protein>
<evidence type="ECO:0000313" key="2">
    <source>
        <dbReference type="EMBL" id="QNR65029.1"/>
    </source>
</evidence>
<evidence type="ECO:0000256" key="1">
    <source>
        <dbReference type="SAM" id="Phobius"/>
    </source>
</evidence>
<keyword evidence="1" id="KW-0472">Membrane</keyword>
<reference evidence="2 3" key="1">
    <citation type="submission" date="2020-09" db="EMBL/GenBank/DDBJ databases">
        <title>Characterization of Paenibacillus peoriae strain ZF390 with broad-spectrum antimicrobial activity as a potential biocontrol agent.</title>
        <authorList>
            <person name="Li L."/>
            <person name="Zhao Y."/>
            <person name="Li B."/>
            <person name="Xie X."/>
        </authorList>
    </citation>
    <scope>NUCLEOTIDE SEQUENCE [LARGE SCALE GENOMIC DNA]</scope>
    <source>
        <strain evidence="2 3">ZF390</strain>
    </source>
</reference>
<keyword evidence="1" id="KW-0812">Transmembrane</keyword>
<sequence length="186" mass="21819">MKYPNYSRYQKATAYLKERYNLRWIAFGGLSMGNTEKIKNDLVKTHSLSELRSIKLNVNAQLDRYKQANVIVPVVVFILTTTFSLITSFTSAISNTYNDLFSADKINSYKAKIEMVQEGYRLNTNMVTFIMFFVLLIACFYFQRYFWVSLMNNIVCEAFDEKKSFDENVKESNKKKKVQLPNRLKL</sequence>
<name>A0A7H0Y1S1_9BACL</name>
<dbReference type="Proteomes" id="UP000516384">
    <property type="component" value="Chromosome"/>
</dbReference>
<dbReference type="RefSeq" id="WP_190296947.1">
    <property type="nucleotide sequence ID" value="NZ_CP061172.1"/>
</dbReference>
<dbReference type="AlphaFoldDB" id="A0A7H0Y1S1"/>